<evidence type="ECO:0000259" key="1">
    <source>
        <dbReference type="Pfam" id="PF00561"/>
    </source>
</evidence>
<accession>A0A419R005</accession>
<comment type="caution">
    <text evidence="2">The sequence shown here is derived from an EMBL/GenBank/DDBJ whole genome shotgun (WGS) entry which is preliminary data.</text>
</comment>
<dbReference type="SUPFAM" id="SSF53474">
    <property type="entry name" value="alpha/beta-Hydrolases"/>
    <property type="match status" value="1"/>
</dbReference>
<evidence type="ECO:0000313" key="3">
    <source>
        <dbReference type="Proteomes" id="UP000284322"/>
    </source>
</evidence>
<dbReference type="Gene3D" id="3.40.50.1820">
    <property type="entry name" value="alpha/beta hydrolase"/>
    <property type="match status" value="1"/>
</dbReference>
<dbReference type="InterPro" id="IPR050471">
    <property type="entry name" value="AB_hydrolase"/>
</dbReference>
<evidence type="ECO:0000313" key="2">
    <source>
        <dbReference type="EMBL" id="RJX66830.1"/>
    </source>
</evidence>
<keyword evidence="3" id="KW-1185">Reference proteome</keyword>
<reference evidence="2 3" key="1">
    <citation type="submission" date="2018-09" db="EMBL/GenBank/DDBJ databases">
        <title>Altererythrobacter sp.Ery1 and Ery12, the genome sequencing of novel strains in genus Alterythrobacter.</title>
        <authorList>
            <person name="Cheng H."/>
            <person name="Wu Y.-H."/>
            <person name="Fang C."/>
            <person name="Xu X.-W."/>
        </authorList>
    </citation>
    <scope>NUCLEOTIDE SEQUENCE [LARGE SCALE GENOMIC DNA]</scope>
    <source>
        <strain evidence="2 3">Ery12</strain>
    </source>
</reference>
<proteinExistence type="predicted"/>
<feature type="domain" description="AB hydrolase-1" evidence="1">
    <location>
        <begin position="31"/>
        <end position="127"/>
    </location>
</feature>
<dbReference type="InterPro" id="IPR029058">
    <property type="entry name" value="AB_hydrolase_fold"/>
</dbReference>
<protein>
    <submittedName>
        <fullName evidence="2">Alpha/beta fold hydrolase</fullName>
    </submittedName>
</protein>
<dbReference type="PANTHER" id="PTHR43433:SF5">
    <property type="entry name" value="AB HYDROLASE-1 DOMAIN-CONTAINING PROTEIN"/>
    <property type="match status" value="1"/>
</dbReference>
<dbReference type="OrthoDB" id="7616518at2"/>
<name>A0A419R005_9SPHN</name>
<dbReference type="GO" id="GO:0004806">
    <property type="term" value="F:triacylglycerol lipase activity"/>
    <property type="evidence" value="ECO:0007669"/>
    <property type="project" value="TreeGrafter"/>
</dbReference>
<feature type="domain" description="AB hydrolase-1" evidence="1">
    <location>
        <begin position="157"/>
        <end position="235"/>
    </location>
</feature>
<keyword evidence="2" id="KW-0378">Hydrolase</keyword>
<dbReference type="Proteomes" id="UP000284322">
    <property type="component" value="Unassembled WGS sequence"/>
</dbReference>
<dbReference type="EMBL" id="RAHJ01000019">
    <property type="protein sequence ID" value="RJX66830.1"/>
    <property type="molecule type" value="Genomic_DNA"/>
</dbReference>
<dbReference type="InterPro" id="IPR000073">
    <property type="entry name" value="AB_hydrolase_1"/>
</dbReference>
<dbReference type="Pfam" id="PF00561">
    <property type="entry name" value="Abhydrolase_1"/>
    <property type="match status" value="2"/>
</dbReference>
<sequence length="257" mass="27550">MQFADVSIMRAGGRDLRVAHWRLNQPSDRFPVLFFNGIGASLEIVAPLAEALSSRAFITFDMPGIGESPEPIVPYTPQTMAWTAARLLDRLGISQVDIMGFSWGGVIAQQLALQYGARVRRVILAGTTAGLLAVPGSPLALARLGDAPRLAGRNEGGRIAARIVPPTIRGYAYQLMAMAGWTSAAALPFLKKPVLIMAGECDDVVPLANAHILKGLIPEAKMEIFADGGHLFLATHREQAQTAIRTFLDAPDLEGEV</sequence>
<dbReference type="PRINTS" id="PR00111">
    <property type="entry name" value="ABHYDROLASE"/>
</dbReference>
<dbReference type="GO" id="GO:0046503">
    <property type="term" value="P:glycerolipid catabolic process"/>
    <property type="evidence" value="ECO:0007669"/>
    <property type="project" value="TreeGrafter"/>
</dbReference>
<dbReference type="AlphaFoldDB" id="A0A419R005"/>
<dbReference type="PANTHER" id="PTHR43433">
    <property type="entry name" value="HYDROLASE, ALPHA/BETA FOLD FAMILY PROTEIN"/>
    <property type="match status" value="1"/>
</dbReference>
<organism evidence="2 3">
    <name type="scientific">Tsuneonella suprasediminis</name>
    <dbReference type="NCBI Taxonomy" id="2306996"/>
    <lineage>
        <taxon>Bacteria</taxon>
        <taxon>Pseudomonadati</taxon>
        <taxon>Pseudomonadota</taxon>
        <taxon>Alphaproteobacteria</taxon>
        <taxon>Sphingomonadales</taxon>
        <taxon>Erythrobacteraceae</taxon>
        <taxon>Tsuneonella</taxon>
    </lineage>
</organism>
<gene>
    <name evidence="2" type="ORF">D6858_10690</name>
</gene>